<dbReference type="SUPFAM" id="SSF53850">
    <property type="entry name" value="Periplasmic binding protein-like II"/>
    <property type="match status" value="2"/>
</dbReference>
<evidence type="ECO:0000256" key="5">
    <source>
        <dbReference type="ARBA" id="ARBA00022592"/>
    </source>
</evidence>
<keyword evidence="5" id="KW-0592">Phosphate transport</keyword>
<evidence type="ECO:0000313" key="12">
    <source>
        <dbReference type="EMBL" id="HJB37040.1"/>
    </source>
</evidence>
<keyword evidence="6 10" id="KW-0732">Signal</keyword>
<dbReference type="PANTHER" id="PTHR30570:SF1">
    <property type="entry name" value="PHOSPHATE-BINDING PROTEIN PSTS"/>
    <property type="match status" value="1"/>
</dbReference>
<evidence type="ECO:0000256" key="6">
    <source>
        <dbReference type="ARBA" id="ARBA00022729"/>
    </source>
</evidence>
<evidence type="ECO:0000256" key="9">
    <source>
        <dbReference type="SAM" id="MobiDB-lite"/>
    </source>
</evidence>
<dbReference type="Proteomes" id="UP000824214">
    <property type="component" value="Unassembled WGS sequence"/>
</dbReference>
<feature type="signal peptide" evidence="10">
    <location>
        <begin position="1"/>
        <end position="19"/>
    </location>
</feature>
<dbReference type="PROSITE" id="PS51257">
    <property type="entry name" value="PROKAR_LIPOPROTEIN"/>
    <property type="match status" value="1"/>
</dbReference>
<comment type="subcellular location">
    <subcellularLocation>
        <location evidence="2">Cell membrane</location>
        <topology evidence="2">Lipid-anchor</topology>
    </subcellularLocation>
</comment>
<name>A0A9D2RZG6_9FIRM</name>
<dbReference type="Pfam" id="PF12849">
    <property type="entry name" value="PBP_like_2"/>
    <property type="match status" value="2"/>
</dbReference>
<feature type="domain" description="PBP" evidence="11">
    <location>
        <begin position="65"/>
        <end position="188"/>
    </location>
</feature>
<organism evidence="12 13">
    <name type="scientific">Candidatus Acutalibacter ornithocaccae</name>
    <dbReference type="NCBI Taxonomy" id="2838416"/>
    <lineage>
        <taxon>Bacteria</taxon>
        <taxon>Bacillati</taxon>
        <taxon>Bacillota</taxon>
        <taxon>Clostridia</taxon>
        <taxon>Eubacteriales</taxon>
        <taxon>Acutalibacteraceae</taxon>
        <taxon>Acutalibacter</taxon>
    </lineage>
</organism>
<comment type="subunit">
    <text evidence="4">The complex is composed of two ATP-binding proteins (PstB), two transmembrane proteins (PstC and PstA) and a solute-binding protein (PstS).</text>
</comment>
<evidence type="ECO:0000256" key="1">
    <source>
        <dbReference type="ARBA" id="ARBA00002841"/>
    </source>
</evidence>
<evidence type="ECO:0000256" key="4">
    <source>
        <dbReference type="ARBA" id="ARBA00011529"/>
    </source>
</evidence>
<evidence type="ECO:0000256" key="3">
    <source>
        <dbReference type="ARBA" id="ARBA00008725"/>
    </source>
</evidence>
<reference evidence="12" key="1">
    <citation type="journal article" date="2021" name="PeerJ">
        <title>Extensive microbial diversity within the chicken gut microbiome revealed by metagenomics and culture.</title>
        <authorList>
            <person name="Gilroy R."/>
            <person name="Ravi A."/>
            <person name="Getino M."/>
            <person name="Pursley I."/>
            <person name="Horton D.L."/>
            <person name="Alikhan N.F."/>
            <person name="Baker D."/>
            <person name="Gharbi K."/>
            <person name="Hall N."/>
            <person name="Watson M."/>
            <person name="Adriaenssens E.M."/>
            <person name="Foster-Nyarko E."/>
            <person name="Jarju S."/>
            <person name="Secka A."/>
            <person name="Antonio M."/>
            <person name="Oren A."/>
            <person name="Chaudhuri R.R."/>
            <person name="La Ragione R."/>
            <person name="Hildebrand F."/>
            <person name="Pallen M.J."/>
        </authorList>
    </citation>
    <scope>NUCLEOTIDE SEQUENCE</scope>
    <source>
        <strain evidence="12">ChiBcolR8-3208</strain>
    </source>
</reference>
<evidence type="ECO:0000259" key="11">
    <source>
        <dbReference type="Pfam" id="PF12849"/>
    </source>
</evidence>
<feature type="chain" id="PRO_5038470167" evidence="10">
    <location>
        <begin position="20"/>
        <end position="323"/>
    </location>
</feature>
<dbReference type="GO" id="GO:0006817">
    <property type="term" value="P:phosphate ion transport"/>
    <property type="evidence" value="ECO:0007669"/>
    <property type="project" value="UniProtKB-KW"/>
</dbReference>
<keyword evidence="5" id="KW-0813">Transport</keyword>
<reference evidence="12" key="2">
    <citation type="submission" date="2021-04" db="EMBL/GenBank/DDBJ databases">
        <authorList>
            <person name="Gilroy R."/>
        </authorList>
    </citation>
    <scope>NUCLEOTIDE SEQUENCE</scope>
    <source>
        <strain evidence="12">ChiBcolR8-3208</strain>
    </source>
</reference>
<gene>
    <name evidence="12" type="ORF">H9942_03100</name>
</gene>
<dbReference type="InterPro" id="IPR050811">
    <property type="entry name" value="Phosphate_ABC_transporter"/>
</dbReference>
<keyword evidence="7" id="KW-0564">Palmitate</keyword>
<dbReference type="PANTHER" id="PTHR30570">
    <property type="entry name" value="PERIPLASMIC PHOSPHATE BINDING COMPONENT OF PHOSPHATE ABC TRANSPORTER"/>
    <property type="match status" value="1"/>
</dbReference>
<feature type="region of interest" description="Disordered" evidence="9">
    <location>
        <begin position="23"/>
        <end position="79"/>
    </location>
</feature>
<evidence type="ECO:0000256" key="7">
    <source>
        <dbReference type="ARBA" id="ARBA00023139"/>
    </source>
</evidence>
<sequence>MKKVLSTLLALTLCASMLAGCGGNSNSSSSAADSSASESSSSTSSTSSESSASESESSSEASAEGTSASGPITVVSREDGSGTRGAFVELIGVVDEEDNDMTTVDATISNSTEVVIQTVAGNTGAIGYISLGSLDDTVKGVNIDGVEPTAENIENGTYTVSRPFNVATKGELTNEAAQDFMNYIMSEEGQAIVAEDYIPVSGVEPFESNGASGTVTVSGSSSVSPLMQKLIEGYNTVNPNVEIELQTSDSTTGMTDAINGMSDIGMASRELKQEELDAGLVNTVIATDGIAIIVNNESPITDLTTEQVRDIYLGNITDWSELG</sequence>
<accession>A0A9D2RZG6</accession>
<evidence type="ECO:0000256" key="8">
    <source>
        <dbReference type="ARBA" id="ARBA00023288"/>
    </source>
</evidence>
<evidence type="ECO:0000313" key="13">
    <source>
        <dbReference type="Proteomes" id="UP000824214"/>
    </source>
</evidence>
<proteinExistence type="inferred from homology"/>
<dbReference type="Gene3D" id="3.40.190.10">
    <property type="entry name" value="Periplasmic binding protein-like II"/>
    <property type="match status" value="2"/>
</dbReference>
<dbReference type="AlphaFoldDB" id="A0A9D2RZG6"/>
<feature type="domain" description="PBP" evidence="11">
    <location>
        <begin position="207"/>
        <end position="321"/>
    </location>
</feature>
<dbReference type="InterPro" id="IPR024370">
    <property type="entry name" value="PBP_domain"/>
</dbReference>
<protein>
    <submittedName>
        <fullName evidence="12">Substrate-binding domain-containing protein</fullName>
    </submittedName>
</protein>
<comment type="similarity">
    <text evidence="3">Belongs to the PstS family.</text>
</comment>
<keyword evidence="8" id="KW-0449">Lipoprotein</keyword>
<comment type="function">
    <text evidence="1">Part of the ABC transporter complex PstSACB involved in phosphate import.</text>
</comment>
<dbReference type="EMBL" id="DWXZ01000054">
    <property type="protein sequence ID" value="HJB37040.1"/>
    <property type="molecule type" value="Genomic_DNA"/>
</dbReference>
<comment type="caution">
    <text evidence="12">The sequence shown here is derived from an EMBL/GenBank/DDBJ whole genome shotgun (WGS) entry which is preliminary data.</text>
</comment>
<feature type="compositionally biased region" description="Low complexity" evidence="9">
    <location>
        <begin position="23"/>
        <end position="69"/>
    </location>
</feature>
<dbReference type="GO" id="GO:0005886">
    <property type="term" value="C:plasma membrane"/>
    <property type="evidence" value="ECO:0007669"/>
    <property type="project" value="UniProtKB-SubCell"/>
</dbReference>
<evidence type="ECO:0000256" key="10">
    <source>
        <dbReference type="SAM" id="SignalP"/>
    </source>
</evidence>
<evidence type="ECO:0000256" key="2">
    <source>
        <dbReference type="ARBA" id="ARBA00004193"/>
    </source>
</evidence>